<dbReference type="PROSITE" id="PS00086">
    <property type="entry name" value="CYTOCHROME_P450"/>
    <property type="match status" value="1"/>
</dbReference>
<evidence type="ECO:0000256" key="3">
    <source>
        <dbReference type="ARBA" id="ARBA00023002"/>
    </source>
</evidence>
<dbReference type="STRING" id="348802.A0A0D2BGJ9"/>
<dbReference type="PANTHER" id="PTHR24305">
    <property type="entry name" value="CYTOCHROME P450"/>
    <property type="match status" value="1"/>
</dbReference>
<organism evidence="8 9">
    <name type="scientific">Exophiala xenobiotica</name>
    <dbReference type="NCBI Taxonomy" id="348802"/>
    <lineage>
        <taxon>Eukaryota</taxon>
        <taxon>Fungi</taxon>
        <taxon>Dikarya</taxon>
        <taxon>Ascomycota</taxon>
        <taxon>Pezizomycotina</taxon>
        <taxon>Eurotiomycetes</taxon>
        <taxon>Chaetothyriomycetidae</taxon>
        <taxon>Chaetothyriales</taxon>
        <taxon>Herpotrichiellaceae</taxon>
        <taxon>Exophiala</taxon>
    </lineage>
</organism>
<evidence type="ECO:0000256" key="7">
    <source>
        <dbReference type="SAM" id="Phobius"/>
    </source>
</evidence>
<dbReference type="GO" id="GO:0020037">
    <property type="term" value="F:heme binding"/>
    <property type="evidence" value="ECO:0007669"/>
    <property type="project" value="InterPro"/>
</dbReference>
<dbReference type="GO" id="GO:0016705">
    <property type="term" value="F:oxidoreductase activity, acting on paired donors, with incorporation or reduction of molecular oxygen"/>
    <property type="evidence" value="ECO:0007669"/>
    <property type="project" value="InterPro"/>
</dbReference>
<dbReference type="Pfam" id="PF00067">
    <property type="entry name" value="p450"/>
    <property type="match status" value="1"/>
</dbReference>
<dbReference type="InterPro" id="IPR036396">
    <property type="entry name" value="Cyt_P450_sf"/>
</dbReference>
<keyword evidence="2 5" id="KW-0479">Metal-binding</keyword>
<name>A0A0D2BGJ9_9EURO</name>
<keyword evidence="7" id="KW-0812">Transmembrane</keyword>
<dbReference type="GeneID" id="25331992"/>
<comment type="similarity">
    <text evidence="6">Belongs to the cytochrome P450 family.</text>
</comment>
<evidence type="ECO:0000313" key="8">
    <source>
        <dbReference type="EMBL" id="KIW51351.1"/>
    </source>
</evidence>
<dbReference type="AlphaFoldDB" id="A0A0D2BGJ9"/>
<dbReference type="Gene3D" id="1.10.630.10">
    <property type="entry name" value="Cytochrome P450"/>
    <property type="match status" value="1"/>
</dbReference>
<evidence type="ECO:0000256" key="5">
    <source>
        <dbReference type="PIRSR" id="PIRSR602401-1"/>
    </source>
</evidence>
<dbReference type="EMBL" id="KN847322">
    <property type="protein sequence ID" value="KIW51351.1"/>
    <property type="molecule type" value="Genomic_DNA"/>
</dbReference>
<evidence type="ECO:0000256" key="2">
    <source>
        <dbReference type="ARBA" id="ARBA00022723"/>
    </source>
</evidence>
<dbReference type="CDD" id="cd11061">
    <property type="entry name" value="CYP67-like"/>
    <property type="match status" value="1"/>
</dbReference>
<feature type="binding site" description="axial binding residue" evidence="5">
    <location>
        <position position="450"/>
    </location>
    <ligand>
        <name>heme</name>
        <dbReference type="ChEBI" id="CHEBI:30413"/>
    </ligand>
    <ligandPart>
        <name>Fe</name>
        <dbReference type="ChEBI" id="CHEBI:18248"/>
    </ligandPart>
</feature>
<sequence>MFGYVFAGAAALYLLLRNIVYPFALYLYDAKGFRKYPNLSPFSGFSNFPYMVLSMSGRRSETLAELHQKHSVIRIGPNALSFGDCKAIKDIYGHTTQCTKDEMYDVLAGTHFHVADVIDKDDHARKRKMLSSAYALKNLENWEHKITEKVTRLVNHFDHCEAQNQEVDYREWTNYFTMDAIADIGLSEDLGFTSRGDDDLISEQLDGTRRVVHYRETLHSLLTAQSHLVWSYEFYPHLAKLTKWVPGYSKLWKLGDAYPGMVFHLAKKRFARYEAGERLDDFFQALMHSKAGSAHDLEWGEIIAELSVMLNAGSVTTAIAVNNVMYLLLKNPRCLSVLREELDANLGDELVSPYPKVRHLPYLRACLDEALRIYPPTPFNLPRSTPAEGANIMGEWIAGGTSVGMSSYVAHRDEKIFPDPERFYPERWLSEQGKEIQPYFLTFSAGARGCLGRNISYLEQYILTATMVHRYDFSLPSPTWEQERYEHFNHPPGPLPLQVSRRNPKAHA</sequence>
<gene>
    <name evidence="8" type="ORF">PV05_10084</name>
</gene>
<dbReference type="Proteomes" id="UP000054342">
    <property type="component" value="Unassembled WGS sequence"/>
</dbReference>
<keyword evidence="3 6" id="KW-0560">Oxidoreductase</keyword>
<keyword evidence="9" id="KW-1185">Reference proteome</keyword>
<dbReference type="PRINTS" id="PR00463">
    <property type="entry name" value="EP450I"/>
</dbReference>
<dbReference type="GO" id="GO:0004497">
    <property type="term" value="F:monooxygenase activity"/>
    <property type="evidence" value="ECO:0007669"/>
    <property type="project" value="UniProtKB-KW"/>
</dbReference>
<evidence type="ECO:0000256" key="6">
    <source>
        <dbReference type="RuleBase" id="RU000461"/>
    </source>
</evidence>
<evidence type="ECO:0000313" key="9">
    <source>
        <dbReference type="Proteomes" id="UP000054342"/>
    </source>
</evidence>
<dbReference type="GO" id="GO:0005506">
    <property type="term" value="F:iron ion binding"/>
    <property type="evidence" value="ECO:0007669"/>
    <property type="project" value="InterPro"/>
</dbReference>
<keyword evidence="7" id="KW-0472">Membrane</keyword>
<keyword evidence="4 5" id="KW-0408">Iron</keyword>
<keyword evidence="7" id="KW-1133">Transmembrane helix</keyword>
<dbReference type="HOGENOM" id="CLU_001570_14_0_1"/>
<accession>A0A0D2BGJ9</accession>
<dbReference type="InterPro" id="IPR001128">
    <property type="entry name" value="Cyt_P450"/>
</dbReference>
<dbReference type="InterPro" id="IPR050121">
    <property type="entry name" value="Cytochrome_P450_monoxygenase"/>
</dbReference>
<evidence type="ECO:0008006" key="10">
    <source>
        <dbReference type="Google" id="ProtNLM"/>
    </source>
</evidence>
<reference evidence="8 9" key="1">
    <citation type="submission" date="2015-01" db="EMBL/GenBank/DDBJ databases">
        <title>The Genome Sequence of Exophiala xenobiotica CBS118157.</title>
        <authorList>
            <consortium name="The Broad Institute Genomics Platform"/>
            <person name="Cuomo C."/>
            <person name="de Hoog S."/>
            <person name="Gorbushina A."/>
            <person name="Stielow B."/>
            <person name="Teixiera M."/>
            <person name="Abouelleil A."/>
            <person name="Chapman S.B."/>
            <person name="Priest M."/>
            <person name="Young S.K."/>
            <person name="Wortman J."/>
            <person name="Nusbaum C."/>
            <person name="Birren B."/>
        </authorList>
    </citation>
    <scope>NUCLEOTIDE SEQUENCE [LARGE SCALE GENOMIC DNA]</scope>
    <source>
        <strain evidence="8 9">CBS 118157</strain>
    </source>
</reference>
<dbReference type="SUPFAM" id="SSF48264">
    <property type="entry name" value="Cytochrome P450"/>
    <property type="match status" value="1"/>
</dbReference>
<dbReference type="PRINTS" id="PR00385">
    <property type="entry name" value="P450"/>
</dbReference>
<dbReference type="InterPro" id="IPR017972">
    <property type="entry name" value="Cyt_P450_CS"/>
</dbReference>
<feature type="transmembrane region" description="Helical" evidence="7">
    <location>
        <begin position="6"/>
        <end position="28"/>
    </location>
</feature>
<keyword evidence="6" id="KW-0503">Monooxygenase</keyword>
<keyword evidence="5 6" id="KW-0349">Heme</keyword>
<dbReference type="RefSeq" id="XP_013311935.1">
    <property type="nucleotide sequence ID" value="XM_013456481.1"/>
</dbReference>
<protein>
    <recommendedName>
        <fullName evidence="10">Cytochrome P450 oxidoreductase</fullName>
    </recommendedName>
</protein>
<comment type="cofactor">
    <cofactor evidence="1 5">
        <name>heme</name>
        <dbReference type="ChEBI" id="CHEBI:30413"/>
    </cofactor>
</comment>
<dbReference type="OrthoDB" id="2789670at2759"/>
<evidence type="ECO:0000256" key="1">
    <source>
        <dbReference type="ARBA" id="ARBA00001971"/>
    </source>
</evidence>
<evidence type="ECO:0000256" key="4">
    <source>
        <dbReference type="ARBA" id="ARBA00023004"/>
    </source>
</evidence>
<dbReference type="PANTHER" id="PTHR24305:SF172">
    <property type="entry name" value="P450, PUTATIVE (EUROFUNG)-RELATED"/>
    <property type="match status" value="1"/>
</dbReference>
<dbReference type="InterPro" id="IPR002401">
    <property type="entry name" value="Cyt_P450_E_grp-I"/>
</dbReference>
<proteinExistence type="inferred from homology"/>